<reference evidence="2" key="1">
    <citation type="journal article" date="2022" name="bioRxiv">
        <title>Sequencing and chromosome-scale assembly of the giantPleurodeles waltlgenome.</title>
        <authorList>
            <person name="Brown T."/>
            <person name="Elewa A."/>
            <person name="Iarovenko S."/>
            <person name="Subramanian E."/>
            <person name="Araus A.J."/>
            <person name="Petzold A."/>
            <person name="Susuki M."/>
            <person name="Suzuki K.-i.T."/>
            <person name="Hayashi T."/>
            <person name="Toyoda A."/>
            <person name="Oliveira C."/>
            <person name="Osipova E."/>
            <person name="Leigh N.D."/>
            <person name="Simon A."/>
            <person name="Yun M.H."/>
        </authorList>
    </citation>
    <scope>NUCLEOTIDE SEQUENCE</scope>
    <source>
        <strain evidence="2">20211129_DDA</strain>
        <tissue evidence="2">Liver</tissue>
    </source>
</reference>
<dbReference type="AlphaFoldDB" id="A0AAV7P600"/>
<comment type="caution">
    <text evidence="2">The sequence shown here is derived from an EMBL/GenBank/DDBJ whole genome shotgun (WGS) entry which is preliminary data.</text>
</comment>
<feature type="compositionally biased region" description="Basic and acidic residues" evidence="1">
    <location>
        <begin position="196"/>
        <end position="206"/>
    </location>
</feature>
<feature type="compositionally biased region" description="Basic and acidic residues" evidence="1">
    <location>
        <begin position="607"/>
        <end position="617"/>
    </location>
</feature>
<keyword evidence="3" id="KW-1185">Reference proteome</keyword>
<evidence type="ECO:0000256" key="1">
    <source>
        <dbReference type="SAM" id="MobiDB-lite"/>
    </source>
</evidence>
<feature type="compositionally biased region" description="Basic and acidic residues" evidence="1">
    <location>
        <begin position="553"/>
        <end position="563"/>
    </location>
</feature>
<accession>A0AAV7P600</accession>
<feature type="compositionally biased region" description="Basic and acidic residues" evidence="1">
    <location>
        <begin position="68"/>
        <end position="78"/>
    </location>
</feature>
<proteinExistence type="predicted"/>
<feature type="compositionally biased region" description="Basic and acidic residues" evidence="1">
    <location>
        <begin position="41"/>
        <end position="51"/>
    </location>
</feature>
<feature type="compositionally biased region" description="Pro residues" evidence="1">
    <location>
        <begin position="748"/>
        <end position="757"/>
    </location>
</feature>
<feature type="compositionally biased region" description="Basic and acidic residues" evidence="1">
    <location>
        <begin position="95"/>
        <end position="105"/>
    </location>
</feature>
<evidence type="ECO:0000313" key="2">
    <source>
        <dbReference type="EMBL" id="KAJ1122028.1"/>
    </source>
</evidence>
<feature type="compositionally biased region" description="Basic and acidic residues" evidence="1">
    <location>
        <begin position="452"/>
        <end position="462"/>
    </location>
</feature>
<feature type="compositionally biased region" description="Basic and acidic residues" evidence="1">
    <location>
        <begin position="378"/>
        <end position="388"/>
    </location>
</feature>
<sequence length="757" mass="79124">MATHHPASPWRDRGAQGSRSPTEGRWPHIIRHLPRGTGVHRGADPRRRGDGHTSSGISPAPRGTGVHRGADPRRRGDGHTSSGISPTPRGTGVHRGADPRRRGDGHTSSGISPTPRGTGVHRGADPRRRGDGHTSSGISLAGPGCTGEQIPDGGAMATHHPASPSRDRGAQGSRSPTEGRWPHIIRHLPRGTGVHRGADPRRRGDGHTSSGISLAGPGCTGEQIPDGGAMATHHPASPSRDRGAQGSRSPTEGRWPHIIRHLPRPSRDRGAQGSRSPTEGRWPHIIRHLPHPSRDRGAQRSRSPTEGRWPHIIRHLPHPSRDRGAQGSRSPTEGRWPHIIRHLPRGTGVHRGADPRRRGDGHTSSGISPAPRGTGVHRGADPRRRGDGHTSSGISLAGTGCTGEQIPDGGAMATHHPASPSRARGAQGSRSPTEGRWPHIIWHLPRGPGVHRGADPRRRGDGHTSSGISLAGPGCTGEQIPDGGAMATHHPASPSRDQGAQVSRSPTEGRWPHIIRHLPRWPGVHRGADPRRRGDGHTSSGISPAPRGTGVHRGADPRRRGDGHTSSGISPTPRGTGVHRGADPRRRGNGHTSSGISPTPRGTGVHRGADPRRRGDGHTSSGISLAGPGCTGEQIPDGGAMATHHPASPPPLAGPGCTEEQIPDGGAMATHHPASPSRDRGAQGSRSPTEGRWPHIIRHLPRGTGVHRGADPRRRGDGHTSSGISLAGPGCTGEQIPDGGAMATHHPASPPPLAGPV</sequence>
<evidence type="ECO:0000313" key="3">
    <source>
        <dbReference type="Proteomes" id="UP001066276"/>
    </source>
</evidence>
<feature type="compositionally biased region" description="Polar residues" evidence="1">
    <location>
        <begin position="495"/>
        <end position="506"/>
    </location>
</feature>
<dbReference type="EMBL" id="JANPWB010000011">
    <property type="protein sequence ID" value="KAJ1122028.1"/>
    <property type="molecule type" value="Genomic_DNA"/>
</dbReference>
<feature type="compositionally biased region" description="Basic and acidic residues" evidence="1">
    <location>
        <begin position="351"/>
        <end position="361"/>
    </location>
</feature>
<gene>
    <name evidence="2" type="ORF">NDU88_000534</name>
</gene>
<organism evidence="2 3">
    <name type="scientific">Pleurodeles waltl</name>
    <name type="common">Iberian ribbed newt</name>
    <dbReference type="NCBI Taxonomy" id="8319"/>
    <lineage>
        <taxon>Eukaryota</taxon>
        <taxon>Metazoa</taxon>
        <taxon>Chordata</taxon>
        <taxon>Craniata</taxon>
        <taxon>Vertebrata</taxon>
        <taxon>Euteleostomi</taxon>
        <taxon>Amphibia</taxon>
        <taxon>Batrachia</taxon>
        <taxon>Caudata</taxon>
        <taxon>Salamandroidea</taxon>
        <taxon>Salamandridae</taxon>
        <taxon>Pleurodelinae</taxon>
        <taxon>Pleurodeles</taxon>
    </lineage>
</organism>
<feature type="compositionally biased region" description="Basic and acidic residues" evidence="1">
    <location>
        <begin position="526"/>
        <end position="536"/>
    </location>
</feature>
<dbReference type="Proteomes" id="UP001066276">
    <property type="component" value="Chromosome 7"/>
</dbReference>
<feature type="compositionally biased region" description="Basic and acidic residues" evidence="1">
    <location>
        <begin position="122"/>
        <end position="132"/>
    </location>
</feature>
<protein>
    <submittedName>
        <fullName evidence="2">Uncharacterized protein</fullName>
    </submittedName>
</protein>
<feature type="region of interest" description="Disordered" evidence="1">
    <location>
        <begin position="1"/>
        <end position="757"/>
    </location>
</feature>
<feature type="compositionally biased region" description="Basic and acidic residues" evidence="1">
    <location>
        <begin position="708"/>
        <end position="718"/>
    </location>
</feature>
<name>A0AAV7P600_PLEWA</name>
<feature type="compositionally biased region" description="Basic and acidic residues" evidence="1">
    <location>
        <begin position="292"/>
        <end position="309"/>
    </location>
</feature>